<dbReference type="PANTHER" id="PTHR36838">
    <property type="entry name" value="AUXIN EFFLUX CARRIER FAMILY PROTEIN"/>
    <property type="match status" value="1"/>
</dbReference>
<dbReference type="AlphaFoldDB" id="A0A9E7R2P9"/>
<keyword evidence="10" id="KW-1185">Reference proteome</keyword>
<evidence type="ECO:0000256" key="8">
    <source>
        <dbReference type="SAM" id="Phobius"/>
    </source>
</evidence>
<feature type="transmembrane region" description="Helical" evidence="8">
    <location>
        <begin position="189"/>
        <end position="209"/>
    </location>
</feature>
<dbReference type="GeneID" id="74945001"/>
<feature type="transmembrane region" description="Helical" evidence="8">
    <location>
        <begin position="124"/>
        <end position="144"/>
    </location>
</feature>
<dbReference type="EMBL" id="CP104003">
    <property type="protein sequence ID" value="UWM54629.1"/>
    <property type="molecule type" value="Genomic_DNA"/>
</dbReference>
<feature type="transmembrane region" description="Helical" evidence="8">
    <location>
        <begin position="165"/>
        <end position="183"/>
    </location>
</feature>
<reference evidence="9" key="1">
    <citation type="submission" date="2022-09" db="EMBL/GenBank/DDBJ databases">
        <title>Diverse halophilic archaea isolated from saline environments.</title>
        <authorList>
            <person name="Cui H.-L."/>
        </authorList>
    </citation>
    <scope>NUCLEOTIDE SEQUENCE</scope>
    <source>
        <strain evidence="9">ZS-35-S2</strain>
    </source>
</reference>
<sequence>MSVVDQLGLMLGVLAVGAALRAVGVLTPTRRDRLTALAFYVALPALVFASTVEQSLSDVLSWRLLLGVTVVLLAVAGLSLALHRHRADPAKRGVAVVQSYHCNMGFLGVPFVAAAFGGLTAAKASIVLGVGSLVQVTLTVLLLTRLTSAEADLRAELLGVARNPVLIALGLGLLGAALGVAVPDTATTALDAVGTLALPIALLSVGASLTVETGLVDPPAVGAVAGVKLLVMPALALAVFLGLGPSPSTLRAGVLMLAMPTAVSTYIYASELGGDRDLASATVVATTVGAVATLFLVVEVLGLVV</sequence>
<dbReference type="Pfam" id="PF03547">
    <property type="entry name" value="Mem_trans"/>
    <property type="match status" value="1"/>
</dbReference>
<gene>
    <name evidence="9" type="ORF">N0B31_21225</name>
</gene>
<dbReference type="GO" id="GO:0005886">
    <property type="term" value="C:plasma membrane"/>
    <property type="evidence" value="ECO:0007669"/>
    <property type="project" value="UniProtKB-SubCell"/>
</dbReference>
<keyword evidence="7 8" id="KW-0472">Membrane</keyword>
<feature type="transmembrane region" description="Helical" evidence="8">
    <location>
        <begin position="64"/>
        <end position="82"/>
    </location>
</feature>
<keyword evidence="5 8" id="KW-0812">Transmembrane</keyword>
<organism evidence="9 10">
    <name type="scientific">Salinirubellus salinus</name>
    <dbReference type="NCBI Taxonomy" id="1364945"/>
    <lineage>
        <taxon>Archaea</taxon>
        <taxon>Methanobacteriati</taxon>
        <taxon>Methanobacteriota</taxon>
        <taxon>Stenosarchaea group</taxon>
        <taxon>Halobacteria</taxon>
        <taxon>Halobacteriales</taxon>
        <taxon>Natronomonadaceae</taxon>
        <taxon>Salinirubellus</taxon>
    </lineage>
</organism>
<dbReference type="GO" id="GO:0055085">
    <property type="term" value="P:transmembrane transport"/>
    <property type="evidence" value="ECO:0007669"/>
    <property type="project" value="InterPro"/>
</dbReference>
<keyword evidence="3" id="KW-0813">Transport</keyword>
<dbReference type="KEGG" id="ssai:N0B31_21225"/>
<evidence type="ECO:0000256" key="6">
    <source>
        <dbReference type="ARBA" id="ARBA00022989"/>
    </source>
</evidence>
<feature type="transmembrane region" description="Helical" evidence="8">
    <location>
        <begin position="94"/>
        <end position="118"/>
    </location>
</feature>
<dbReference type="InterPro" id="IPR004776">
    <property type="entry name" value="Mem_transp_PIN-like"/>
</dbReference>
<accession>A0A9E7R2P9</accession>
<evidence type="ECO:0000256" key="3">
    <source>
        <dbReference type="ARBA" id="ARBA00022448"/>
    </source>
</evidence>
<evidence type="ECO:0000313" key="10">
    <source>
        <dbReference type="Proteomes" id="UP001057580"/>
    </source>
</evidence>
<evidence type="ECO:0000256" key="2">
    <source>
        <dbReference type="ARBA" id="ARBA00010145"/>
    </source>
</evidence>
<evidence type="ECO:0000313" key="9">
    <source>
        <dbReference type="EMBL" id="UWM54629.1"/>
    </source>
</evidence>
<dbReference type="InterPro" id="IPR038770">
    <property type="entry name" value="Na+/solute_symporter_sf"/>
</dbReference>
<feature type="transmembrane region" description="Helical" evidence="8">
    <location>
        <begin position="249"/>
        <end position="269"/>
    </location>
</feature>
<name>A0A9E7R2P9_9EURY</name>
<dbReference type="Gene3D" id="1.20.1530.20">
    <property type="match status" value="1"/>
</dbReference>
<protein>
    <submittedName>
        <fullName evidence="9">AEC family transporter</fullName>
    </submittedName>
</protein>
<keyword evidence="6 8" id="KW-1133">Transmembrane helix</keyword>
<keyword evidence="4" id="KW-1003">Cell membrane</keyword>
<proteinExistence type="inferred from homology"/>
<comment type="subcellular location">
    <subcellularLocation>
        <location evidence="1">Cell membrane</location>
        <topology evidence="1">Multi-pass membrane protein</topology>
    </subcellularLocation>
</comment>
<feature type="transmembrane region" description="Helical" evidence="8">
    <location>
        <begin position="6"/>
        <end position="27"/>
    </location>
</feature>
<evidence type="ECO:0000256" key="5">
    <source>
        <dbReference type="ARBA" id="ARBA00022692"/>
    </source>
</evidence>
<feature type="transmembrane region" description="Helical" evidence="8">
    <location>
        <begin position="221"/>
        <end position="243"/>
    </location>
</feature>
<feature type="transmembrane region" description="Helical" evidence="8">
    <location>
        <begin position="281"/>
        <end position="304"/>
    </location>
</feature>
<comment type="similarity">
    <text evidence="2">Belongs to the auxin efflux carrier (TC 2.A.69) family.</text>
</comment>
<dbReference type="RefSeq" id="WP_260593649.1">
    <property type="nucleotide sequence ID" value="NZ_CP104003.1"/>
</dbReference>
<evidence type="ECO:0000256" key="4">
    <source>
        <dbReference type="ARBA" id="ARBA00022475"/>
    </source>
</evidence>
<evidence type="ECO:0000256" key="1">
    <source>
        <dbReference type="ARBA" id="ARBA00004651"/>
    </source>
</evidence>
<dbReference type="Proteomes" id="UP001057580">
    <property type="component" value="Chromosome"/>
</dbReference>
<feature type="transmembrane region" description="Helical" evidence="8">
    <location>
        <begin position="34"/>
        <end position="52"/>
    </location>
</feature>
<evidence type="ECO:0000256" key="7">
    <source>
        <dbReference type="ARBA" id="ARBA00023136"/>
    </source>
</evidence>